<dbReference type="InterPro" id="IPR054765">
    <property type="entry name" value="SLBB_dom"/>
</dbReference>
<reference evidence="18 19" key="1">
    <citation type="journal article" date="2019" name="Environ. Microbiol.">
        <title>Species interactions and distinct microbial communities in high Arctic permafrost affected cryosols are associated with the CH4 and CO2 gas fluxes.</title>
        <authorList>
            <person name="Altshuler I."/>
            <person name="Hamel J."/>
            <person name="Turney S."/>
            <person name="Magnuson E."/>
            <person name="Levesque R."/>
            <person name="Greer C."/>
            <person name="Whyte L.G."/>
        </authorList>
    </citation>
    <scope>NUCLEOTIDE SEQUENCE [LARGE SCALE GENOMIC DNA]</scope>
    <source>
        <strain evidence="18 19">S9.3B</strain>
    </source>
</reference>
<dbReference type="AlphaFoldDB" id="A0A502GKP3"/>
<evidence type="ECO:0000256" key="2">
    <source>
        <dbReference type="ARBA" id="ARBA00009450"/>
    </source>
</evidence>
<dbReference type="PANTHER" id="PTHR33619:SF3">
    <property type="entry name" value="POLYSACCHARIDE EXPORT PROTEIN GFCE-RELATED"/>
    <property type="match status" value="1"/>
</dbReference>
<evidence type="ECO:0000259" key="17">
    <source>
        <dbReference type="Pfam" id="PF22461"/>
    </source>
</evidence>
<evidence type="ECO:0000256" key="1">
    <source>
        <dbReference type="ARBA" id="ARBA00004571"/>
    </source>
</evidence>
<sequence length="220" mass="23680">MPRGFHLLRAGFARRALRPAVAALLLAGILPACSGTSTAPVQEASRAAPDYVIGPGDVLSVFVYRAPELSASDLPVRPDGRFSLPLVQDVQAAGRTPSQLSRDIEARMKQYVREPVVSVMVRNFVGPADQQIRVIGEAAEPLALPFREGMTVLDAMIASRGLTRYAAGNNARIVRVASGQQNAPRQIIPVRLRDLLNEGDVAQNVPLRPGDTLVIPTGWF</sequence>
<evidence type="ECO:0000256" key="5">
    <source>
        <dbReference type="ARBA" id="ARBA00022597"/>
    </source>
</evidence>
<evidence type="ECO:0000256" key="7">
    <source>
        <dbReference type="ARBA" id="ARBA00022729"/>
    </source>
</evidence>
<evidence type="ECO:0000256" key="4">
    <source>
        <dbReference type="ARBA" id="ARBA00022452"/>
    </source>
</evidence>
<proteinExistence type="inferred from homology"/>
<feature type="domain" description="SLBB" evidence="17">
    <location>
        <begin position="130"/>
        <end position="214"/>
    </location>
</feature>
<keyword evidence="8" id="KW-0625">Polysaccharide transport</keyword>
<keyword evidence="5" id="KW-0762">Sugar transport</keyword>
<keyword evidence="13" id="KW-0998">Cell outer membrane</keyword>
<keyword evidence="9" id="KW-0406">Ion transport</keyword>
<dbReference type="GO" id="GO:0015159">
    <property type="term" value="F:polysaccharide transmembrane transporter activity"/>
    <property type="evidence" value="ECO:0007669"/>
    <property type="project" value="InterPro"/>
</dbReference>
<keyword evidence="4" id="KW-1134">Transmembrane beta strand</keyword>
<dbReference type="PANTHER" id="PTHR33619">
    <property type="entry name" value="POLYSACCHARIDE EXPORT PROTEIN GFCE-RELATED"/>
    <property type="match status" value="1"/>
</dbReference>
<feature type="signal peptide" evidence="15">
    <location>
        <begin position="1"/>
        <end position="34"/>
    </location>
</feature>
<dbReference type="GO" id="GO:0015288">
    <property type="term" value="F:porin activity"/>
    <property type="evidence" value="ECO:0007669"/>
    <property type="project" value="UniProtKB-KW"/>
</dbReference>
<dbReference type="EMBL" id="RCZP01000001">
    <property type="protein sequence ID" value="TPG61403.1"/>
    <property type="molecule type" value="Genomic_DNA"/>
</dbReference>
<dbReference type="Pfam" id="PF22461">
    <property type="entry name" value="SLBB_2"/>
    <property type="match status" value="1"/>
</dbReference>
<name>A0A502GKP3_9PROT</name>
<evidence type="ECO:0000256" key="15">
    <source>
        <dbReference type="SAM" id="SignalP"/>
    </source>
</evidence>
<evidence type="ECO:0000259" key="16">
    <source>
        <dbReference type="Pfam" id="PF02563"/>
    </source>
</evidence>
<keyword evidence="6" id="KW-0812">Transmembrane</keyword>
<comment type="similarity">
    <text evidence="2">Belongs to the BexD/CtrA/VexA family.</text>
</comment>
<dbReference type="GO" id="GO:0006811">
    <property type="term" value="P:monoatomic ion transport"/>
    <property type="evidence" value="ECO:0007669"/>
    <property type="project" value="UniProtKB-KW"/>
</dbReference>
<evidence type="ECO:0000256" key="12">
    <source>
        <dbReference type="ARBA" id="ARBA00023139"/>
    </source>
</evidence>
<keyword evidence="19" id="KW-1185">Reference proteome</keyword>
<keyword evidence="10" id="KW-0626">Porin</keyword>
<evidence type="ECO:0000256" key="3">
    <source>
        <dbReference type="ARBA" id="ARBA00022448"/>
    </source>
</evidence>
<feature type="domain" description="Polysaccharide export protein N-terminal" evidence="16">
    <location>
        <begin position="47"/>
        <end position="121"/>
    </location>
</feature>
<comment type="subcellular location">
    <subcellularLocation>
        <location evidence="1">Cell outer membrane</location>
        <topology evidence="1">Multi-pass membrane protein</topology>
    </subcellularLocation>
</comment>
<comment type="caution">
    <text evidence="18">The sequence shown here is derived from an EMBL/GenBank/DDBJ whole genome shotgun (WGS) entry which is preliminary data.</text>
</comment>
<keyword evidence="14" id="KW-0449">Lipoprotein</keyword>
<keyword evidence="11" id="KW-0472">Membrane</keyword>
<dbReference type="Gene3D" id="3.10.560.10">
    <property type="entry name" value="Outer membrane lipoprotein wza domain like"/>
    <property type="match status" value="1"/>
</dbReference>
<dbReference type="GO" id="GO:0009279">
    <property type="term" value="C:cell outer membrane"/>
    <property type="evidence" value="ECO:0007669"/>
    <property type="project" value="UniProtKB-SubCell"/>
</dbReference>
<dbReference type="NCBIfam" id="TIGR03027">
    <property type="entry name" value="pepcterm_export"/>
    <property type="match status" value="1"/>
</dbReference>
<evidence type="ECO:0000256" key="14">
    <source>
        <dbReference type="ARBA" id="ARBA00023288"/>
    </source>
</evidence>
<dbReference type="GO" id="GO:0046930">
    <property type="term" value="C:pore complex"/>
    <property type="evidence" value="ECO:0007669"/>
    <property type="project" value="UniProtKB-KW"/>
</dbReference>
<evidence type="ECO:0000256" key="13">
    <source>
        <dbReference type="ARBA" id="ARBA00023237"/>
    </source>
</evidence>
<organism evidence="18 19">
    <name type="scientific">Muricoccus nepalensis</name>
    <dbReference type="NCBI Taxonomy" id="1854500"/>
    <lineage>
        <taxon>Bacteria</taxon>
        <taxon>Pseudomonadati</taxon>
        <taxon>Pseudomonadota</taxon>
        <taxon>Alphaproteobacteria</taxon>
        <taxon>Acetobacterales</taxon>
        <taxon>Roseomonadaceae</taxon>
        <taxon>Muricoccus</taxon>
    </lineage>
</organism>
<evidence type="ECO:0000313" key="19">
    <source>
        <dbReference type="Proteomes" id="UP000317078"/>
    </source>
</evidence>
<feature type="chain" id="PRO_5021281663" evidence="15">
    <location>
        <begin position="35"/>
        <end position="220"/>
    </location>
</feature>
<keyword evidence="3" id="KW-0813">Transport</keyword>
<dbReference type="Proteomes" id="UP000317078">
    <property type="component" value="Unassembled WGS sequence"/>
</dbReference>
<dbReference type="InterPro" id="IPR003715">
    <property type="entry name" value="Poly_export_N"/>
</dbReference>
<protein>
    <submittedName>
        <fullName evidence="18">Sugar ABC transporter substrate-binding protein</fullName>
    </submittedName>
</protein>
<keyword evidence="7 15" id="KW-0732">Signal</keyword>
<dbReference type="Gene3D" id="3.30.1950.10">
    <property type="entry name" value="wza like domain"/>
    <property type="match status" value="1"/>
</dbReference>
<gene>
    <name evidence="18" type="ORF">EAH89_00485</name>
</gene>
<evidence type="ECO:0000256" key="8">
    <source>
        <dbReference type="ARBA" id="ARBA00023047"/>
    </source>
</evidence>
<dbReference type="InterPro" id="IPR049712">
    <property type="entry name" value="Poly_export"/>
</dbReference>
<evidence type="ECO:0000256" key="9">
    <source>
        <dbReference type="ARBA" id="ARBA00023065"/>
    </source>
</evidence>
<dbReference type="OrthoDB" id="9808421at2"/>
<evidence type="ECO:0000256" key="10">
    <source>
        <dbReference type="ARBA" id="ARBA00023114"/>
    </source>
</evidence>
<evidence type="ECO:0000256" key="11">
    <source>
        <dbReference type="ARBA" id="ARBA00023136"/>
    </source>
</evidence>
<keyword evidence="12" id="KW-0564">Palmitate</keyword>
<evidence type="ECO:0000256" key="6">
    <source>
        <dbReference type="ARBA" id="ARBA00022692"/>
    </source>
</evidence>
<dbReference type="Pfam" id="PF02563">
    <property type="entry name" value="Poly_export"/>
    <property type="match status" value="1"/>
</dbReference>
<accession>A0A502GKP3</accession>
<evidence type="ECO:0000313" key="18">
    <source>
        <dbReference type="EMBL" id="TPG61403.1"/>
    </source>
</evidence>
<dbReference type="InterPro" id="IPR017477">
    <property type="entry name" value="PEP-CTERM_polysacc_export"/>
</dbReference>